<comment type="function">
    <text evidence="1">Catalyzes the transfer of a ribosyl phosphate group from 5-phosphoribose 1-diphosphate to orotate, leading to the formation of orotidine monophosphate (OMP).</text>
</comment>
<dbReference type="AlphaFoldDB" id="A0AA39QYS3"/>
<dbReference type="PANTHER" id="PTHR46683">
    <property type="entry name" value="OROTATE PHOSPHORIBOSYLTRANSFERASE 1-RELATED"/>
    <property type="match status" value="1"/>
</dbReference>
<dbReference type="Gene3D" id="3.40.50.2020">
    <property type="match status" value="1"/>
</dbReference>
<dbReference type="Pfam" id="PF00156">
    <property type="entry name" value="Pribosyltran"/>
    <property type="match status" value="1"/>
</dbReference>
<dbReference type="HAMAP" id="MF_01208">
    <property type="entry name" value="PyrE"/>
    <property type="match status" value="1"/>
</dbReference>
<dbReference type="NCBIfam" id="TIGR00336">
    <property type="entry name" value="pyrE"/>
    <property type="match status" value="1"/>
</dbReference>
<dbReference type="GO" id="GO:0006207">
    <property type="term" value="P:'de novo' pyrimidine nucleobase biosynthetic process"/>
    <property type="evidence" value="ECO:0007669"/>
    <property type="project" value="TreeGrafter"/>
</dbReference>
<dbReference type="GO" id="GO:0005737">
    <property type="term" value="C:cytoplasm"/>
    <property type="evidence" value="ECO:0007669"/>
    <property type="project" value="TreeGrafter"/>
</dbReference>
<feature type="domain" description="Phosphoribosyltransferase" evidence="12">
    <location>
        <begin position="94"/>
        <end position="201"/>
    </location>
</feature>
<feature type="region of interest" description="Disordered" evidence="11">
    <location>
        <begin position="1"/>
        <end position="23"/>
    </location>
</feature>
<evidence type="ECO:0000256" key="11">
    <source>
        <dbReference type="SAM" id="MobiDB-lite"/>
    </source>
</evidence>
<comment type="similarity">
    <text evidence="3">Belongs to the purine/pyrimidine phosphoribosyltransferase family. PyrE subfamily.</text>
</comment>
<evidence type="ECO:0000256" key="5">
    <source>
        <dbReference type="ARBA" id="ARBA00011971"/>
    </source>
</evidence>
<keyword evidence="9" id="KW-0665">Pyrimidine biosynthesis</keyword>
<dbReference type="GO" id="GO:0004588">
    <property type="term" value="F:orotate phosphoribosyltransferase activity"/>
    <property type="evidence" value="ECO:0007669"/>
    <property type="project" value="UniProtKB-EC"/>
</dbReference>
<evidence type="ECO:0000256" key="3">
    <source>
        <dbReference type="ARBA" id="ARBA00006340"/>
    </source>
</evidence>
<keyword evidence="8" id="KW-0808">Transferase</keyword>
<evidence type="ECO:0000256" key="9">
    <source>
        <dbReference type="ARBA" id="ARBA00022975"/>
    </source>
</evidence>
<dbReference type="PANTHER" id="PTHR46683:SF1">
    <property type="entry name" value="OROTATE PHOSPHORIBOSYLTRANSFERASE 1-RELATED"/>
    <property type="match status" value="1"/>
</dbReference>
<evidence type="ECO:0000256" key="2">
    <source>
        <dbReference type="ARBA" id="ARBA00004889"/>
    </source>
</evidence>
<keyword evidence="7" id="KW-0328">Glycosyltransferase</keyword>
<dbReference type="InterPro" id="IPR000836">
    <property type="entry name" value="PRTase_dom"/>
</dbReference>
<reference evidence="13" key="1">
    <citation type="submission" date="2023-03" db="EMBL/GenBank/DDBJ databases">
        <title>Complete genome of Cladonia borealis.</title>
        <authorList>
            <person name="Park H."/>
        </authorList>
    </citation>
    <scope>NUCLEOTIDE SEQUENCE</scope>
    <source>
        <strain evidence="13">ANT050790</strain>
    </source>
</reference>
<proteinExistence type="inferred from homology"/>
<dbReference type="EMBL" id="JAFEKC020000013">
    <property type="protein sequence ID" value="KAK0511732.1"/>
    <property type="molecule type" value="Genomic_DNA"/>
</dbReference>
<evidence type="ECO:0000256" key="6">
    <source>
        <dbReference type="ARBA" id="ARBA00014769"/>
    </source>
</evidence>
<dbReference type="GO" id="GO:0006221">
    <property type="term" value="P:pyrimidine nucleotide biosynthetic process"/>
    <property type="evidence" value="ECO:0007669"/>
    <property type="project" value="UniProtKB-KW"/>
</dbReference>
<dbReference type="GO" id="GO:0046132">
    <property type="term" value="P:pyrimidine ribonucleoside biosynthetic process"/>
    <property type="evidence" value="ECO:0007669"/>
    <property type="project" value="TreeGrafter"/>
</dbReference>
<sequence length="254" mass="27363">MASSTIAEPHSHTHAQDEDPDDLIPTAVPSYKTNFLQACLSAQVLTFGTFTLKSGRVSPYFFNAGLFHRASLLGALSTAFAQTLLTHSSIDPTFKFDILFGPAYKGIPLATATIDKLASLSPQAYSEVSYSFNRKEIKDHGEGGVIVGASLKGKRVVIIDDVITAGTAMREAIGIINAQGGILVGVVVAVDRMERVRDDLTQTTSAIGEVKREFGVPVLSIIDLNDLIGLLGTLGNEEDRERVEEYKERYGASE</sequence>
<organism evidence="13 14">
    <name type="scientific">Cladonia borealis</name>
    <dbReference type="NCBI Taxonomy" id="184061"/>
    <lineage>
        <taxon>Eukaryota</taxon>
        <taxon>Fungi</taxon>
        <taxon>Dikarya</taxon>
        <taxon>Ascomycota</taxon>
        <taxon>Pezizomycotina</taxon>
        <taxon>Lecanoromycetes</taxon>
        <taxon>OSLEUM clade</taxon>
        <taxon>Lecanoromycetidae</taxon>
        <taxon>Lecanorales</taxon>
        <taxon>Lecanorineae</taxon>
        <taxon>Cladoniaceae</taxon>
        <taxon>Cladonia</taxon>
    </lineage>
</organism>
<name>A0AA39QYS3_9LECA</name>
<evidence type="ECO:0000256" key="7">
    <source>
        <dbReference type="ARBA" id="ARBA00022676"/>
    </source>
</evidence>
<dbReference type="Proteomes" id="UP001166286">
    <property type="component" value="Unassembled WGS sequence"/>
</dbReference>
<comment type="pathway">
    <text evidence="2">Pyrimidine metabolism; UMP biosynthesis via de novo pathway; UMP from orotate: step 1/2.</text>
</comment>
<dbReference type="CDD" id="cd06223">
    <property type="entry name" value="PRTases_typeI"/>
    <property type="match status" value="1"/>
</dbReference>
<evidence type="ECO:0000256" key="10">
    <source>
        <dbReference type="ARBA" id="ARBA00049126"/>
    </source>
</evidence>
<dbReference type="InterPro" id="IPR004467">
    <property type="entry name" value="Or_phspho_trans_dom"/>
</dbReference>
<comment type="subunit">
    <text evidence="4">Homodimer.</text>
</comment>
<evidence type="ECO:0000256" key="4">
    <source>
        <dbReference type="ARBA" id="ARBA00011738"/>
    </source>
</evidence>
<dbReference type="InterPro" id="IPR029057">
    <property type="entry name" value="PRTase-like"/>
</dbReference>
<evidence type="ECO:0000256" key="8">
    <source>
        <dbReference type="ARBA" id="ARBA00022679"/>
    </source>
</evidence>
<evidence type="ECO:0000313" key="14">
    <source>
        <dbReference type="Proteomes" id="UP001166286"/>
    </source>
</evidence>
<evidence type="ECO:0000259" key="12">
    <source>
        <dbReference type="Pfam" id="PF00156"/>
    </source>
</evidence>
<gene>
    <name evidence="13" type="ORF">JMJ35_006305</name>
</gene>
<comment type="caution">
    <text evidence="13">The sequence shown here is derived from an EMBL/GenBank/DDBJ whole genome shotgun (WGS) entry which is preliminary data.</text>
</comment>
<keyword evidence="14" id="KW-1185">Reference proteome</keyword>
<dbReference type="InterPro" id="IPR023031">
    <property type="entry name" value="OPRT"/>
</dbReference>
<dbReference type="EC" id="2.4.2.10" evidence="5"/>
<comment type="catalytic activity">
    <reaction evidence="10">
        <text>orotidine 5'-phosphate + diphosphate = orotate + 5-phospho-alpha-D-ribose 1-diphosphate</text>
        <dbReference type="Rhea" id="RHEA:10380"/>
        <dbReference type="ChEBI" id="CHEBI:30839"/>
        <dbReference type="ChEBI" id="CHEBI:33019"/>
        <dbReference type="ChEBI" id="CHEBI:57538"/>
        <dbReference type="ChEBI" id="CHEBI:58017"/>
        <dbReference type="EC" id="2.4.2.10"/>
    </reaction>
</comment>
<evidence type="ECO:0000256" key="1">
    <source>
        <dbReference type="ARBA" id="ARBA00003769"/>
    </source>
</evidence>
<dbReference type="FunFam" id="3.40.50.2020:FF:000008">
    <property type="entry name" value="Orotate phosphoribosyltransferase"/>
    <property type="match status" value="1"/>
</dbReference>
<dbReference type="SUPFAM" id="SSF53271">
    <property type="entry name" value="PRTase-like"/>
    <property type="match status" value="1"/>
</dbReference>
<evidence type="ECO:0000313" key="13">
    <source>
        <dbReference type="EMBL" id="KAK0511732.1"/>
    </source>
</evidence>
<protein>
    <recommendedName>
        <fullName evidence="6">Orotate phosphoribosyltransferase</fullName>
        <ecNumber evidence="5">2.4.2.10</ecNumber>
    </recommendedName>
</protein>
<accession>A0AA39QYS3</accession>